<keyword evidence="1" id="KW-0282">Flagellum</keyword>
<gene>
    <name evidence="1" type="ORF">JANAI62_20850</name>
</gene>
<organism evidence="1 2">
    <name type="scientific">Jannaschia pagri</name>
    <dbReference type="NCBI Taxonomy" id="2829797"/>
    <lineage>
        <taxon>Bacteria</taxon>
        <taxon>Pseudomonadati</taxon>
        <taxon>Pseudomonadota</taxon>
        <taxon>Alphaproteobacteria</taxon>
        <taxon>Rhodobacterales</taxon>
        <taxon>Roseobacteraceae</taxon>
        <taxon>Jannaschia</taxon>
    </lineage>
</organism>
<name>A0ABQ4NM33_9RHOB</name>
<dbReference type="Proteomes" id="UP000786693">
    <property type="component" value="Unassembled WGS sequence"/>
</dbReference>
<reference evidence="1 2" key="1">
    <citation type="submission" date="2021-05" db="EMBL/GenBank/DDBJ databases">
        <title>Bacteria Genome sequencing.</title>
        <authorList>
            <person name="Takabe Y."/>
            <person name="Nakajima Y."/>
            <person name="Suzuki S."/>
            <person name="Shiozaki T."/>
        </authorList>
    </citation>
    <scope>NUCLEOTIDE SEQUENCE [LARGE SCALE GENOMIC DNA]</scope>
    <source>
        <strain evidence="1 2">AI_62</strain>
    </source>
</reference>
<keyword evidence="1" id="KW-0969">Cilium</keyword>
<dbReference type="EMBL" id="BPFH01000003">
    <property type="protein sequence ID" value="GIT95462.1"/>
    <property type="molecule type" value="Genomic_DNA"/>
</dbReference>
<dbReference type="RefSeq" id="WP_220748951.1">
    <property type="nucleotide sequence ID" value="NZ_BPFH01000003.1"/>
</dbReference>
<accession>A0ABQ4NM33</accession>
<protein>
    <submittedName>
        <fullName evidence="1">Flagellar motor protein MotA</fullName>
    </submittedName>
</protein>
<evidence type="ECO:0000313" key="1">
    <source>
        <dbReference type="EMBL" id="GIT95462.1"/>
    </source>
</evidence>
<evidence type="ECO:0000313" key="2">
    <source>
        <dbReference type="Proteomes" id="UP000786693"/>
    </source>
</evidence>
<sequence length="152" mass="16493">MGKIIAAAVVLIALLGGAGAGHVLRPPPPEPEEPVVPEVEETDLSSPEVVAFRDPFVVPVLRDGRVWSHLVLSLGVESHAVARETILLQEPLLRDGMNEVLYLHASLGGFDGDFTASPAMTRLRQRLDDVVSQRLEDDDARVLIMSMVRQNG</sequence>
<comment type="caution">
    <text evidence="1">The sequence shown here is derived from an EMBL/GenBank/DDBJ whole genome shotgun (WGS) entry which is preliminary data.</text>
</comment>
<keyword evidence="2" id="KW-1185">Reference proteome</keyword>
<proteinExistence type="predicted"/>
<keyword evidence="1" id="KW-0966">Cell projection</keyword>